<evidence type="ECO:0000313" key="2">
    <source>
        <dbReference type="EMBL" id="CAH0994195.1"/>
    </source>
</evidence>
<dbReference type="CDD" id="cd21650">
    <property type="entry name" value="CrtA-like"/>
    <property type="match status" value="1"/>
</dbReference>
<keyword evidence="2" id="KW-0560">Oxidoreductase</keyword>
<comment type="caution">
    <text evidence="2">The sequence shown here is derived from an EMBL/GenBank/DDBJ whole genome shotgun (WGS) entry which is preliminary data.</text>
</comment>
<gene>
    <name evidence="2" type="primary">crtA</name>
    <name evidence="2" type="ORF">EMA8858_00303</name>
</gene>
<keyword evidence="1" id="KW-0812">Transmembrane</keyword>
<dbReference type="RefSeq" id="WP_238803946.1">
    <property type="nucleotide sequence ID" value="NZ_CAKLPY010000001.1"/>
</dbReference>
<dbReference type="EMBL" id="CAKLPY010000001">
    <property type="protein sequence ID" value="CAH0994195.1"/>
    <property type="molecule type" value="Genomic_DNA"/>
</dbReference>
<sequence>MLVSLTIVRYPKYFIPFAFISMAILHIPLFFRANLKFWKLLGCGKNGTFDIHPDYQQWGMMAVWDKESDFIKFQNDSFVWFWWRFFTKEQWTILCLPYESHGKWDNKEPFGNPTPDKMYNGPIAVLTRATIRLTKLAGFWKNVPKVAASMGNAQGFITSVGIGEMPFLRQATFSVWNSLDDVKKFAYRQREHAEIIKKTHSEGWYSEELFARFVPFKTFGTVKGVNPFPFN</sequence>
<evidence type="ECO:0000313" key="3">
    <source>
        <dbReference type="Proteomes" id="UP000837932"/>
    </source>
</evidence>
<keyword evidence="3" id="KW-1185">Reference proteome</keyword>
<evidence type="ECO:0000256" key="1">
    <source>
        <dbReference type="SAM" id="Phobius"/>
    </source>
</evidence>
<dbReference type="EC" id="1.14.15.9" evidence="2"/>
<feature type="transmembrane region" description="Helical" evidence="1">
    <location>
        <begin position="13"/>
        <end position="31"/>
    </location>
</feature>
<dbReference type="InterPro" id="IPR049574">
    <property type="entry name" value="CrtA-like"/>
</dbReference>
<keyword evidence="2" id="KW-0503">Monooxygenase</keyword>
<name>A0ABM9AKC7_9BACT</name>
<keyword evidence="1" id="KW-0472">Membrane</keyword>
<keyword evidence="1" id="KW-1133">Transmembrane helix</keyword>
<organism evidence="2 3">
    <name type="scientific">Emticicia aquatica</name>
    <dbReference type="NCBI Taxonomy" id="1681835"/>
    <lineage>
        <taxon>Bacteria</taxon>
        <taxon>Pseudomonadati</taxon>
        <taxon>Bacteroidota</taxon>
        <taxon>Cytophagia</taxon>
        <taxon>Cytophagales</taxon>
        <taxon>Leadbetterellaceae</taxon>
        <taxon>Emticicia</taxon>
    </lineage>
</organism>
<dbReference type="Proteomes" id="UP000837932">
    <property type="component" value="Unassembled WGS sequence"/>
</dbReference>
<reference evidence="2" key="1">
    <citation type="submission" date="2021-12" db="EMBL/GenBank/DDBJ databases">
        <authorList>
            <person name="Rodrigo-Torres L."/>
            <person name="Arahal R. D."/>
            <person name="Lucena T."/>
        </authorList>
    </citation>
    <scope>NUCLEOTIDE SEQUENCE</scope>
    <source>
        <strain evidence="2">CECT 8858</strain>
    </source>
</reference>
<proteinExistence type="predicted"/>
<dbReference type="GO" id="GO:0043823">
    <property type="term" value="F:spheroidene monooxygenase activity"/>
    <property type="evidence" value="ECO:0007669"/>
    <property type="project" value="UniProtKB-EC"/>
</dbReference>
<accession>A0ABM9AKC7</accession>
<protein>
    <submittedName>
        <fullName evidence="2">Spheroidene monooxygenase</fullName>
        <ecNumber evidence="2">1.14.15.9</ecNumber>
    </submittedName>
</protein>